<feature type="region of interest" description="Disordered" evidence="4">
    <location>
        <begin position="71"/>
        <end position="93"/>
    </location>
</feature>
<gene>
    <name evidence="6" type="ORF">SAMN05216260_11510</name>
</gene>
<evidence type="ECO:0000313" key="6">
    <source>
        <dbReference type="EMBL" id="SDG14359.1"/>
    </source>
</evidence>
<evidence type="ECO:0000313" key="7">
    <source>
        <dbReference type="Proteomes" id="UP000198614"/>
    </source>
</evidence>
<evidence type="ECO:0000256" key="2">
    <source>
        <dbReference type="ARBA" id="ARBA00022964"/>
    </source>
</evidence>
<dbReference type="InterPro" id="IPR015889">
    <property type="entry name" value="Intradiol_dOase_core"/>
</dbReference>
<dbReference type="OrthoDB" id="9800887at2"/>
<dbReference type="GO" id="GO:0016702">
    <property type="term" value="F:oxidoreductase activity, acting on single donors with incorporation of molecular oxygen, incorporation of two atoms of oxygen"/>
    <property type="evidence" value="ECO:0007669"/>
    <property type="project" value="InterPro"/>
</dbReference>
<protein>
    <submittedName>
        <fullName evidence="6">Catechol 1,2-dioxygenase</fullName>
    </submittedName>
</protein>
<keyword evidence="2 6" id="KW-0223">Dioxygenase</keyword>
<organism evidence="6 7">
    <name type="scientific">Streptomyces griseoaurantiacus</name>
    <dbReference type="NCBI Taxonomy" id="68213"/>
    <lineage>
        <taxon>Bacteria</taxon>
        <taxon>Bacillati</taxon>
        <taxon>Actinomycetota</taxon>
        <taxon>Actinomycetes</taxon>
        <taxon>Kitasatosporales</taxon>
        <taxon>Streptomycetaceae</taxon>
        <taxon>Streptomyces</taxon>
        <taxon>Streptomyces aurantiacus group</taxon>
    </lineage>
</organism>
<dbReference type="InterPro" id="IPR050770">
    <property type="entry name" value="Intradiol_RC_Dioxygenase"/>
</dbReference>
<dbReference type="Pfam" id="PF00775">
    <property type="entry name" value="Dioxygenase_C"/>
    <property type="match status" value="1"/>
</dbReference>
<accession>A0A1G7RVW5</accession>
<dbReference type="SUPFAM" id="SSF49482">
    <property type="entry name" value="Aromatic compound dioxygenase"/>
    <property type="match status" value="1"/>
</dbReference>
<feature type="domain" description="Intradiol ring-cleavage dioxygenases" evidence="5">
    <location>
        <begin position="83"/>
        <end position="283"/>
    </location>
</feature>
<comment type="similarity">
    <text evidence="1">Belongs to the intradiol ring-cleavage dioxygenase family.</text>
</comment>
<dbReference type="GO" id="GO:0008199">
    <property type="term" value="F:ferric iron binding"/>
    <property type="evidence" value="ECO:0007669"/>
    <property type="project" value="InterPro"/>
</dbReference>
<name>A0A1G7RVW5_9ACTN</name>
<dbReference type="EMBL" id="FNAX01000015">
    <property type="protein sequence ID" value="SDG14359.1"/>
    <property type="molecule type" value="Genomic_DNA"/>
</dbReference>
<dbReference type="PANTHER" id="PTHR33711:SF7">
    <property type="entry name" value="INTRADIOL RING-CLEAVAGE DIOXYGENASES DOMAIN-CONTAINING PROTEIN-RELATED"/>
    <property type="match status" value="1"/>
</dbReference>
<evidence type="ECO:0000256" key="1">
    <source>
        <dbReference type="ARBA" id="ARBA00007825"/>
    </source>
</evidence>
<sequence length="291" mass="31396">MSTPETRLQVVFADLRRAVDDVVLRHRVTPEELIAAVDWLRRVADAGELPLTGVLFLKSALQATEGAAYAHPETDGATPWEMEGPAHLPGSPELPSPAVLPMRPEEPGEPLVVSGTVRSTSGAPLPGAVLDVWQIDADNLYSGVGTRDFEPLDIPNDSTGIPVHNLRGRVVTDAEGRYEFRTVMPGVETFGFAPDSPLTELAEALRLPGLRPLHIHAIVTAEGCLPLTTQLYFDGDPLAEGTLEGPVPAATVRTTVVHDTPEDYRAHGLDRPYRALTHDIVLRPVRGDSTN</sequence>
<proteinExistence type="inferred from homology"/>
<reference evidence="6 7" key="1">
    <citation type="submission" date="2016-10" db="EMBL/GenBank/DDBJ databases">
        <authorList>
            <person name="de Groot N.N."/>
        </authorList>
    </citation>
    <scope>NUCLEOTIDE SEQUENCE [LARGE SCALE GENOMIC DNA]</scope>
    <source>
        <strain evidence="6 7">CGMCC 4.1859</strain>
    </source>
</reference>
<keyword evidence="3" id="KW-0560">Oxidoreductase</keyword>
<evidence type="ECO:0000256" key="4">
    <source>
        <dbReference type="SAM" id="MobiDB-lite"/>
    </source>
</evidence>
<dbReference type="AlphaFoldDB" id="A0A1G7RVW5"/>
<dbReference type="Gene3D" id="2.60.130.10">
    <property type="entry name" value="Aromatic compound dioxygenase"/>
    <property type="match status" value="1"/>
</dbReference>
<dbReference type="Proteomes" id="UP000198614">
    <property type="component" value="Unassembled WGS sequence"/>
</dbReference>
<evidence type="ECO:0000259" key="5">
    <source>
        <dbReference type="Pfam" id="PF00775"/>
    </source>
</evidence>
<dbReference type="PANTHER" id="PTHR33711">
    <property type="entry name" value="DIOXYGENASE, PUTATIVE (AFU_ORTHOLOGUE AFUA_2G02910)-RELATED"/>
    <property type="match status" value="1"/>
</dbReference>
<dbReference type="InterPro" id="IPR000627">
    <property type="entry name" value="Intradiol_dOase_C"/>
</dbReference>
<evidence type="ECO:0000256" key="3">
    <source>
        <dbReference type="ARBA" id="ARBA00023002"/>
    </source>
</evidence>